<protein>
    <recommendedName>
        <fullName evidence="7">Spermidine/putrescine import ATP-binding protein PotA</fullName>
        <ecNumber evidence="7">7.6.2.11</ecNumber>
    </recommendedName>
</protein>
<gene>
    <name evidence="7" type="primary">potA</name>
    <name evidence="9" type="ORF">AKL17_3704</name>
</gene>
<keyword evidence="2 7" id="KW-1003">Cell membrane</keyword>
<evidence type="ECO:0000256" key="5">
    <source>
        <dbReference type="ARBA" id="ARBA00022967"/>
    </source>
</evidence>
<dbReference type="FunFam" id="3.40.50.300:FF:000133">
    <property type="entry name" value="Spermidine/putrescine import ATP-binding protein PotA"/>
    <property type="match status" value="1"/>
</dbReference>
<dbReference type="InterPro" id="IPR008995">
    <property type="entry name" value="Mo/tungstate-bd_C_term_dom"/>
</dbReference>
<dbReference type="EMBL" id="CP012661">
    <property type="protein sequence ID" value="AMY70927.1"/>
    <property type="molecule type" value="Genomic_DNA"/>
</dbReference>
<dbReference type="CDD" id="cd03300">
    <property type="entry name" value="ABC_PotA_N"/>
    <property type="match status" value="1"/>
</dbReference>
<dbReference type="InterPro" id="IPR005893">
    <property type="entry name" value="PotA-like"/>
</dbReference>
<dbReference type="Pfam" id="PF00005">
    <property type="entry name" value="ABC_tran"/>
    <property type="match status" value="1"/>
</dbReference>
<evidence type="ECO:0000256" key="6">
    <source>
        <dbReference type="ARBA" id="ARBA00023136"/>
    </source>
</evidence>
<dbReference type="OrthoDB" id="9802264at2"/>
<proteinExistence type="inferred from homology"/>
<keyword evidence="6 7" id="KW-0472">Membrane</keyword>
<evidence type="ECO:0000256" key="2">
    <source>
        <dbReference type="ARBA" id="ARBA00022475"/>
    </source>
</evidence>
<dbReference type="KEGG" id="daa:AKL17_3704"/>
<organism evidence="9 10">
    <name type="scientific">Frigidibacter mobilis</name>
    <dbReference type="NCBI Taxonomy" id="1335048"/>
    <lineage>
        <taxon>Bacteria</taxon>
        <taxon>Pseudomonadati</taxon>
        <taxon>Pseudomonadota</taxon>
        <taxon>Alphaproteobacteria</taxon>
        <taxon>Rhodobacterales</taxon>
        <taxon>Paracoccaceae</taxon>
        <taxon>Frigidibacter</taxon>
    </lineage>
</organism>
<dbReference type="SUPFAM" id="SSF52540">
    <property type="entry name" value="P-loop containing nucleoside triphosphate hydrolases"/>
    <property type="match status" value="1"/>
</dbReference>
<dbReference type="GO" id="GO:0005524">
    <property type="term" value="F:ATP binding"/>
    <property type="evidence" value="ECO:0007669"/>
    <property type="project" value="UniProtKB-KW"/>
</dbReference>
<comment type="similarity">
    <text evidence="7">Belongs to the ABC transporter superfamily. Spermidine/putrescine importer (TC 3.A.1.11.1) family.</text>
</comment>
<evidence type="ECO:0000256" key="7">
    <source>
        <dbReference type="RuleBase" id="RU364083"/>
    </source>
</evidence>
<dbReference type="EC" id="7.6.2.11" evidence="7"/>
<dbReference type="GO" id="GO:0015594">
    <property type="term" value="F:ABC-type putrescine transporter activity"/>
    <property type="evidence" value="ECO:0007669"/>
    <property type="project" value="InterPro"/>
</dbReference>
<dbReference type="Gene3D" id="2.40.50.100">
    <property type="match status" value="1"/>
</dbReference>
<dbReference type="Gene3D" id="3.40.50.300">
    <property type="entry name" value="P-loop containing nucleotide triphosphate hydrolases"/>
    <property type="match status" value="1"/>
</dbReference>
<dbReference type="Proteomes" id="UP000076128">
    <property type="component" value="Chromosome"/>
</dbReference>
<dbReference type="InterPro" id="IPR003439">
    <property type="entry name" value="ABC_transporter-like_ATP-bd"/>
</dbReference>
<evidence type="ECO:0000313" key="9">
    <source>
        <dbReference type="EMBL" id="AMY70927.1"/>
    </source>
</evidence>
<keyword evidence="5 7" id="KW-1278">Translocase</keyword>
<dbReference type="RefSeq" id="WP_066815656.1">
    <property type="nucleotide sequence ID" value="NZ_CP012661.1"/>
</dbReference>
<dbReference type="Pfam" id="PF08402">
    <property type="entry name" value="TOBE_2"/>
    <property type="match status" value="1"/>
</dbReference>
<dbReference type="SMART" id="SM00382">
    <property type="entry name" value="AAA"/>
    <property type="match status" value="1"/>
</dbReference>
<dbReference type="InterPro" id="IPR003593">
    <property type="entry name" value="AAA+_ATPase"/>
</dbReference>
<dbReference type="PROSITE" id="PS00211">
    <property type="entry name" value="ABC_TRANSPORTER_1"/>
    <property type="match status" value="1"/>
</dbReference>
<keyword evidence="10" id="KW-1185">Reference proteome</keyword>
<feature type="domain" description="ABC transporter" evidence="8">
    <location>
        <begin position="6"/>
        <end position="236"/>
    </location>
</feature>
<name>A0A159Z6G1_9RHOB</name>
<keyword evidence="1 7" id="KW-0813">Transport</keyword>
<dbReference type="GO" id="GO:0016887">
    <property type="term" value="F:ATP hydrolysis activity"/>
    <property type="evidence" value="ECO:0007669"/>
    <property type="project" value="InterPro"/>
</dbReference>
<dbReference type="PANTHER" id="PTHR42781">
    <property type="entry name" value="SPERMIDINE/PUTRESCINE IMPORT ATP-BINDING PROTEIN POTA"/>
    <property type="match status" value="1"/>
</dbReference>
<keyword evidence="3 7" id="KW-0547">Nucleotide-binding</keyword>
<dbReference type="InterPro" id="IPR050093">
    <property type="entry name" value="ABC_SmlMolc_Importer"/>
</dbReference>
<dbReference type="InterPro" id="IPR017871">
    <property type="entry name" value="ABC_transporter-like_CS"/>
</dbReference>
<sequence length="354" mass="39263">MADHAVELRNVTKRFGDYVAVRDIDLTIRKGEFFTMLGASGCGKTTTLRLIAGFELPSEGQVLIGGQNMTDSPAYARPVHTVFQSYALFPHLNILENVAFPLRVRRLPKAERNERARAALDLVQMQQFADRKPSQLSGGQQQRVALARALVNEPEVLLLDEPLGALDLKLRKEMQLELKEIQRRLGITFVFVTHDQEEALTMSDRIALMQGGRVEQLADPVTLYDRPESRYVAEFIGETNLLPAAILPDGSARLFGKRIVLAQTRLAEGPATLAIRPETIRRLAPGVAAIADAFTATLRDRVFIGTDLRLVYDVDGGGEVVVRIQNRSDAGPPPELGEKVRLVLRSEDMRAFSN</sequence>
<evidence type="ECO:0000256" key="1">
    <source>
        <dbReference type="ARBA" id="ARBA00022448"/>
    </source>
</evidence>
<comment type="catalytic activity">
    <reaction evidence="7">
        <text>ATP + H2O + polyamine-[polyamine-binding protein]Side 1 = ADP + phosphate + polyamineSide 2 + [polyamine-binding protein]Side 1.</text>
        <dbReference type="EC" id="7.6.2.11"/>
    </reaction>
</comment>
<evidence type="ECO:0000256" key="3">
    <source>
        <dbReference type="ARBA" id="ARBA00022741"/>
    </source>
</evidence>
<dbReference type="PANTHER" id="PTHR42781:SF4">
    <property type="entry name" value="SPERMIDINE_PUTRESCINE IMPORT ATP-BINDING PROTEIN POTA"/>
    <property type="match status" value="1"/>
</dbReference>
<comment type="subunit">
    <text evidence="7">The complex is composed of two ATP-binding proteins (PotA), two transmembrane proteins (PotB and PotC) and a solute-binding protein (PotD).</text>
</comment>
<dbReference type="NCBIfam" id="TIGR01187">
    <property type="entry name" value="potA"/>
    <property type="match status" value="1"/>
</dbReference>
<dbReference type="InterPro" id="IPR017879">
    <property type="entry name" value="PotA_ATP-bd"/>
</dbReference>
<dbReference type="STRING" id="1335048.AKL17_3704"/>
<dbReference type="SUPFAM" id="SSF50331">
    <property type="entry name" value="MOP-like"/>
    <property type="match status" value="1"/>
</dbReference>
<dbReference type="InterPro" id="IPR013611">
    <property type="entry name" value="Transp-assoc_OB_typ2"/>
</dbReference>
<dbReference type="PROSITE" id="PS50893">
    <property type="entry name" value="ABC_TRANSPORTER_2"/>
    <property type="match status" value="1"/>
</dbReference>
<dbReference type="AlphaFoldDB" id="A0A159Z6G1"/>
<comment type="function">
    <text evidence="7">Part of the ABC transporter complex PotABCD involved in spermidine/putrescine import. Responsible for energy coupling to the transport system.</text>
</comment>
<keyword evidence="4 7" id="KW-0067">ATP-binding</keyword>
<evidence type="ECO:0000259" key="8">
    <source>
        <dbReference type="PROSITE" id="PS50893"/>
    </source>
</evidence>
<dbReference type="PATRIC" id="fig|1335048.3.peg.3842"/>
<evidence type="ECO:0000256" key="4">
    <source>
        <dbReference type="ARBA" id="ARBA00022840"/>
    </source>
</evidence>
<evidence type="ECO:0000313" key="10">
    <source>
        <dbReference type="Proteomes" id="UP000076128"/>
    </source>
</evidence>
<reference evidence="9 10" key="1">
    <citation type="submission" date="2015-09" db="EMBL/GenBank/DDBJ databases">
        <title>Complete genome sequence of Defluviimonas alba cai42t isolated from an oilfield in Xinjiang.</title>
        <authorList>
            <person name="Geng S."/>
            <person name="Pan X."/>
            <person name="Wu X."/>
        </authorList>
    </citation>
    <scope>NUCLEOTIDE SEQUENCE [LARGE SCALE GENOMIC DNA]</scope>
    <source>
        <strain evidence="10">cai42</strain>
    </source>
</reference>
<accession>A0A159Z6G1</accession>
<dbReference type="InterPro" id="IPR027417">
    <property type="entry name" value="P-loop_NTPase"/>
</dbReference>
<dbReference type="GO" id="GO:0043190">
    <property type="term" value="C:ATP-binding cassette (ABC) transporter complex"/>
    <property type="evidence" value="ECO:0007669"/>
    <property type="project" value="InterPro"/>
</dbReference>